<evidence type="ECO:0000313" key="2">
    <source>
        <dbReference type="EMBL" id="KAF0928467.1"/>
    </source>
</evidence>
<reference evidence="2 3" key="1">
    <citation type="submission" date="2019-11" db="EMBL/GenBank/DDBJ databases">
        <title>Whole genome sequence of Oryza granulata.</title>
        <authorList>
            <person name="Li W."/>
        </authorList>
    </citation>
    <scope>NUCLEOTIDE SEQUENCE [LARGE SCALE GENOMIC DNA]</scope>
    <source>
        <strain evidence="3">cv. Menghai</strain>
        <tissue evidence="2">Leaf</tissue>
    </source>
</reference>
<proteinExistence type="predicted"/>
<evidence type="ECO:0000313" key="3">
    <source>
        <dbReference type="Proteomes" id="UP000479710"/>
    </source>
</evidence>
<dbReference type="AlphaFoldDB" id="A0A6G1EV06"/>
<name>A0A6G1EV06_9ORYZ</name>
<feature type="region of interest" description="Disordered" evidence="1">
    <location>
        <begin position="1"/>
        <end position="89"/>
    </location>
</feature>
<gene>
    <name evidence="2" type="ORF">E2562_004111</name>
</gene>
<feature type="compositionally biased region" description="Gly residues" evidence="1">
    <location>
        <begin position="33"/>
        <end position="43"/>
    </location>
</feature>
<dbReference type="EMBL" id="SPHZ02000002">
    <property type="protein sequence ID" value="KAF0928467.1"/>
    <property type="molecule type" value="Genomic_DNA"/>
</dbReference>
<protein>
    <submittedName>
        <fullName evidence="2">Uncharacterized protein</fullName>
    </submittedName>
</protein>
<organism evidence="2 3">
    <name type="scientific">Oryza meyeriana var. granulata</name>
    <dbReference type="NCBI Taxonomy" id="110450"/>
    <lineage>
        <taxon>Eukaryota</taxon>
        <taxon>Viridiplantae</taxon>
        <taxon>Streptophyta</taxon>
        <taxon>Embryophyta</taxon>
        <taxon>Tracheophyta</taxon>
        <taxon>Spermatophyta</taxon>
        <taxon>Magnoliopsida</taxon>
        <taxon>Liliopsida</taxon>
        <taxon>Poales</taxon>
        <taxon>Poaceae</taxon>
        <taxon>BOP clade</taxon>
        <taxon>Oryzoideae</taxon>
        <taxon>Oryzeae</taxon>
        <taxon>Oryzinae</taxon>
        <taxon>Oryza</taxon>
        <taxon>Oryza meyeriana</taxon>
    </lineage>
</organism>
<feature type="compositionally biased region" description="Basic and acidic residues" evidence="1">
    <location>
        <begin position="7"/>
        <end position="25"/>
    </location>
</feature>
<comment type="caution">
    <text evidence="2">The sequence shown here is derived from an EMBL/GenBank/DDBJ whole genome shotgun (WGS) entry which is preliminary data.</text>
</comment>
<feature type="compositionally biased region" description="Basic and acidic residues" evidence="1">
    <location>
        <begin position="63"/>
        <end position="79"/>
    </location>
</feature>
<sequence>MAGCSDGRPRQGRKDAGGEVGAEPRRGRRRCGTDGGGLMAQGGGREEATSSGRRIGVGATDGSGRRGAPERREMRKRGGESCAQKRCII</sequence>
<evidence type="ECO:0000256" key="1">
    <source>
        <dbReference type="SAM" id="MobiDB-lite"/>
    </source>
</evidence>
<keyword evidence="3" id="KW-1185">Reference proteome</keyword>
<dbReference type="Proteomes" id="UP000479710">
    <property type="component" value="Unassembled WGS sequence"/>
</dbReference>
<accession>A0A6G1EV06</accession>